<accession>A0A6J7FCP8</accession>
<dbReference type="GO" id="GO:0003677">
    <property type="term" value="F:DNA binding"/>
    <property type="evidence" value="ECO:0007669"/>
    <property type="project" value="UniProtKB-KW"/>
</dbReference>
<evidence type="ECO:0000256" key="7">
    <source>
        <dbReference type="ARBA" id="ARBA00023015"/>
    </source>
</evidence>
<evidence type="ECO:0000256" key="3">
    <source>
        <dbReference type="ARBA" id="ARBA00022485"/>
    </source>
</evidence>
<name>A0A6J7FCP8_9ZZZZ</name>
<keyword evidence="9" id="KW-1015">Disulfide bond</keyword>
<dbReference type="PANTHER" id="PTHR38839">
    <property type="entry name" value="TRANSCRIPTIONAL REGULATOR WHID-RELATED"/>
    <property type="match status" value="1"/>
</dbReference>
<dbReference type="GO" id="GO:0047134">
    <property type="term" value="F:protein-disulfide reductase [NAD(P)H] activity"/>
    <property type="evidence" value="ECO:0007669"/>
    <property type="project" value="TreeGrafter"/>
</dbReference>
<evidence type="ECO:0000259" key="11">
    <source>
        <dbReference type="PROSITE" id="PS51674"/>
    </source>
</evidence>
<dbReference type="GO" id="GO:0045454">
    <property type="term" value="P:cell redox homeostasis"/>
    <property type="evidence" value="ECO:0007669"/>
    <property type="project" value="TreeGrafter"/>
</dbReference>
<dbReference type="InterPro" id="IPR003482">
    <property type="entry name" value="Whib"/>
</dbReference>
<dbReference type="InterPro" id="IPR034768">
    <property type="entry name" value="4FE4S_WBL"/>
</dbReference>
<keyword evidence="4" id="KW-0479">Metal-binding</keyword>
<dbReference type="EMBL" id="CAFBMC010000021">
    <property type="protein sequence ID" value="CAB4893902.1"/>
    <property type="molecule type" value="Genomic_DNA"/>
</dbReference>
<evidence type="ECO:0000313" key="13">
    <source>
        <dbReference type="EMBL" id="CAB5035843.1"/>
    </source>
</evidence>
<dbReference type="GO" id="GO:0046872">
    <property type="term" value="F:metal ion binding"/>
    <property type="evidence" value="ECO:0007669"/>
    <property type="project" value="UniProtKB-KW"/>
</dbReference>
<dbReference type="EMBL" id="CAFBPZ010000014">
    <property type="protein sequence ID" value="CAB5035843.1"/>
    <property type="molecule type" value="Genomic_DNA"/>
</dbReference>
<dbReference type="GO" id="GO:0045892">
    <property type="term" value="P:negative regulation of DNA-templated transcription"/>
    <property type="evidence" value="ECO:0007669"/>
    <property type="project" value="TreeGrafter"/>
</dbReference>
<evidence type="ECO:0000256" key="5">
    <source>
        <dbReference type="ARBA" id="ARBA00023004"/>
    </source>
</evidence>
<feature type="domain" description="4Fe-4S Wbl-type" evidence="11">
    <location>
        <begin position="43"/>
        <end position="107"/>
    </location>
</feature>
<keyword evidence="8" id="KW-0238">DNA-binding</keyword>
<comment type="cofactor">
    <cofactor evidence="1">
        <name>[4Fe-4S] cluster</name>
        <dbReference type="ChEBI" id="CHEBI:49883"/>
    </cofactor>
</comment>
<evidence type="ECO:0000256" key="9">
    <source>
        <dbReference type="ARBA" id="ARBA00023157"/>
    </source>
</evidence>
<keyword evidence="3" id="KW-0004">4Fe-4S</keyword>
<dbReference type="Pfam" id="PF02467">
    <property type="entry name" value="Whib"/>
    <property type="match status" value="1"/>
</dbReference>
<evidence type="ECO:0000256" key="8">
    <source>
        <dbReference type="ARBA" id="ARBA00023125"/>
    </source>
</evidence>
<dbReference type="GO" id="GO:0051539">
    <property type="term" value="F:4 iron, 4 sulfur cluster binding"/>
    <property type="evidence" value="ECO:0007669"/>
    <property type="project" value="UniProtKB-KW"/>
</dbReference>
<evidence type="ECO:0000256" key="4">
    <source>
        <dbReference type="ARBA" id="ARBA00022723"/>
    </source>
</evidence>
<protein>
    <submittedName>
        <fullName evidence="12">Unannotated protein</fullName>
    </submittedName>
</protein>
<evidence type="ECO:0000256" key="2">
    <source>
        <dbReference type="ARBA" id="ARBA00006597"/>
    </source>
</evidence>
<gene>
    <name evidence="12" type="ORF">UFOPK3495_00572</name>
    <name evidence="13" type="ORF">UFOPK4237_00373</name>
</gene>
<keyword evidence="6" id="KW-0411">Iron-sulfur</keyword>
<keyword evidence="7" id="KW-0805">Transcription regulation</keyword>
<evidence type="ECO:0000256" key="6">
    <source>
        <dbReference type="ARBA" id="ARBA00023014"/>
    </source>
</evidence>
<comment type="similarity">
    <text evidence="2">Belongs to the WhiB family.</text>
</comment>
<keyword evidence="5" id="KW-0408">Iron</keyword>
<organism evidence="12">
    <name type="scientific">freshwater metagenome</name>
    <dbReference type="NCBI Taxonomy" id="449393"/>
    <lineage>
        <taxon>unclassified sequences</taxon>
        <taxon>metagenomes</taxon>
        <taxon>ecological metagenomes</taxon>
    </lineage>
</organism>
<sequence>MAAKRGLKTLEHLWTPSYLWAMPQQSLAQVPTDAQWFWQDHGSCRTADPLLFFHPQNERGNARSKRDRSAKMVCAGCTVRLECADYAVRAREPYGVWGGLSEDEREQIYARIETRFYPRARGEGSRVAASEIAAAVSPRVLGIA</sequence>
<evidence type="ECO:0000256" key="10">
    <source>
        <dbReference type="ARBA" id="ARBA00023163"/>
    </source>
</evidence>
<dbReference type="PROSITE" id="PS51674">
    <property type="entry name" value="4FE4S_WBL"/>
    <property type="match status" value="1"/>
</dbReference>
<proteinExistence type="inferred from homology"/>
<reference evidence="12" key="1">
    <citation type="submission" date="2020-05" db="EMBL/GenBank/DDBJ databases">
        <authorList>
            <person name="Chiriac C."/>
            <person name="Salcher M."/>
            <person name="Ghai R."/>
            <person name="Kavagutti S V."/>
        </authorList>
    </citation>
    <scope>NUCLEOTIDE SEQUENCE</scope>
</reference>
<evidence type="ECO:0000313" key="12">
    <source>
        <dbReference type="EMBL" id="CAB4893902.1"/>
    </source>
</evidence>
<dbReference type="HAMAP" id="MF_01479">
    <property type="entry name" value="WhiB"/>
    <property type="match status" value="1"/>
</dbReference>
<evidence type="ECO:0000256" key="1">
    <source>
        <dbReference type="ARBA" id="ARBA00001966"/>
    </source>
</evidence>
<dbReference type="AlphaFoldDB" id="A0A6J7FCP8"/>
<keyword evidence="10" id="KW-0804">Transcription</keyword>